<evidence type="ECO:0000313" key="2">
    <source>
        <dbReference type="EMBL" id="OHV99076.1"/>
    </source>
</evidence>
<evidence type="ECO:0008006" key="4">
    <source>
        <dbReference type="Google" id="ProtNLM"/>
    </source>
</evidence>
<dbReference type="RefSeq" id="WP_071075048.1">
    <property type="nucleotide sequence ID" value="NZ_LFKP01000001.1"/>
</dbReference>
<sequence length="173" mass="19403">MKKTIIIISTVAACLLGSGAHAEHRQDCESIEYARQYGVTLEAGLKSNVERMRQQQAHYHKTLDGMLAEMKQGGIWSDEDAGRFFQTVWTDEEGKAVDTQRQKAGERYKVQAMAAQAWNGQRGQSPEMLRGMCLLGPRLLEDGAALHDALEYSWAYMQTKLERVAKANKVSKP</sequence>
<dbReference type="EMBL" id="LFKP01000001">
    <property type="protein sequence ID" value="OHV99076.1"/>
    <property type="molecule type" value="Genomic_DNA"/>
</dbReference>
<feature type="chain" id="PRO_5010276709" description="Lysozyme inhibitor LprI N-terminal domain-containing protein" evidence="1">
    <location>
        <begin position="23"/>
        <end position="173"/>
    </location>
</feature>
<proteinExistence type="predicted"/>
<organism evidence="2 3">
    <name type="scientific">Janthinobacterium lividum</name>
    <dbReference type="NCBI Taxonomy" id="29581"/>
    <lineage>
        <taxon>Bacteria</taxon>
        <taxon>Pseudomonadati</taxon>
        <taxon>Pseudomonadota</taxon>
        <taxon>Betaproteobacteria</taxon>
        <taxon>Burkholderiales</taxon>
        <taxon>Oxalobacteraceae</taxon>
        <taxon>Janthinobacterium</taxon>
    </lineage>
</organism>
<reference evidence="2 3" key="1">
    <citation type="submission" date="2015-06" db="EMBL/GenBank/DDBJ databases">
        <title>Draft genome sequencing of a biphenyl-degrading bacterium, Janthinobacterium lividum MEG1.</title>
        <authorList>
            <person name="Shimodaira J."/>
            <person name="Hatta T."/>
        </authorList>
    </citation>
    <scope>NUCLEOTIDE SEQUENCE [LARGE SCALE GENOMIC DNA]</scope>
    <source>
        <strain evidence="2 3">MEG1</strain>
    </source>
</reference>
<evidence type="ECO:0000256" key="1">
    <source>
        <dbReference type="SAM" id="SignalP"/>
    </source>
</evidence>
<comment type="caution">
    <text evidence="2">The sequence shown here is derived from an EMBL/GenBank/DDBJ whole genome shotgun (WGS) entry which is preliminary data.</text>
</comment>
<keyword evidence="1" id="KW-0732">Signal</keyword>
<protein>
    <recommendedName>
        <fullName evidence="4">Lysozyme inhibitor LprI N-terminal domain-containing protein</fullName>
    </recommendedName>
</protein>
<feature type="signal peptide" evidence="1">
    <location>
        <begin position="1"/>
        <end position="22"/>
    </location>
</feature>
<dbReference type="AlphaFoldDB" id="A0A1S1UFD5"/>
<dbReference type="Proteomes" id="UP000179840">
    <property type="component" value="Unassembled WGS sequence"/>
</dbReference>
<accession>A0A1S1UFD5</accession>
<name>A0A1S1UFD5_9BURK</name>
<evidence type="ECO:0000313" key="3">
    <source>
        <dbReference type="Proteomes" id="UP000179840"/>
    </source>
</evidence>
<gene>
    <name evidence="2" type="ORF">AKG95_00960</name>
</gene>